<dbReference type="SUPFAM" id="SSF46626">
    <property type="entry name" value="Cytochrome c"/>
    <property type="match status" value="1"/>
</dbReference>
<keyword evidence="2 6" id="KW-0349">Heme</keyword>
<dbReference type="Gene3D" id="1.10.760.10">
    <property type="entry name" value="Cytochrome c-like domain"/>
    <property type="match status" value="1"/>
</dbReference>
<keyword evidence="3 6" id="KW-0479">Metal-binding</keyword>
<protein>
    <submittedName>
        <fullName evidence="8">C-type cytochrome</fullName>
    </submittedName>
</protein>
<evidence type="ECO:0000256" key="1">
    <source>
        <dbReference type="ARBA" id="ARBA00022448"/>
    </source>
</evidence>
<dbReference type="PANTHER" id="PTHR11961">
    <property type="entry name" value="CYTOCHROME C"/>
    <property type="match status" value="1"/>
</dbReference>
<keyword evidence="9" id="KW-1185">Reference proteome</keyword>
<dbReference type="EMBL" id="JAMYZZ010000001">
    <property type="protein sequence ID" value="MCP1257037.1"/>
    <property type="molecule type" value="Genomic_DNA"/>
</dbReference>
<evidence type="ECO:0000256" key="4">
    <source>
        <dbReference type="ARBA" id="ARBA00022982"/>
    </source>
</evidence>
<evidence type="ECO:0000256" key="6">
    <source>
        <dbReference type="PROSITE-ProRule" id="PRU00433"/>
    </source>
</evidence>
<accession>A0ABT1EVQ4</accession>
<gene>
    <name evidence="8" type="ORF">NKW50_00345</name>
</gene>
<feature type="domain" description="Cytochrome c" evidence="7">
    <location>
        <begin position="71"/>
        <end position="172"/>
    </location>
</feature>
<dbReference type="Proteomes" id="UP001523528">
    <property type="component" value="Unassembled WGS sequence"/>
</dbReference>
<keyword evidence="5 6" id="KW-0408">Iron</keyword>
<dbReference type="InterPro" id="IPR036909">
    <property type="entry name" value="Cyt_c-like_dom_sf"/>
</dbReference>
<dbReference type="InterPro" id="IPR009056">
    <property type="entry name" value="Cyt_c-like_dom"/>
</dbReference>
<evidence type="ECO:0000256" key="2">
    <source>
        <dbReference type="ARBA" id="ARBA00022617"/>
    </source>
</evidence>
<name>A0ABT1EVQ4_9PROT</name>
<comment type="caution">
    <text evidence="8">The sequence shown here is derived from an EMBL/GenBank/DDBJ whole genome shotgun (WGS) entry which is preliminary data.</text>
</comment>
<dbReference type="Pfam" id="PF00034">
    <property type="entry name" value="Cytochrom_C"/>
    <property type="match status" value="1"/>
</dbReference>
<organism evidence="8 9">
    <name type="scientific">Acetobacter lambici</name>
    <dbReference type="NCBI Taxonomy" id="1332824"/>
    <lineage>
        <taxon>Bacteria</taxon>
        <taxon>Pseudomonadati</taxon>
        <taxon>Pseudomonadota</taxon>
        <taxon>Alphaproteobacteria</taxon>
        <taxon>Acetobacterales</taxon>
        <taxon>Acetobacteraceae</taxon>
        <taxon>Acetobacter</taxon>
    </lineage>
</organism>
<evidence type="ECO:0000313" key="8">
    <source>
        <dbReference type="EMBL" id="MCP1257037.1"/>
    </source>
</evidence>
<evidence type="ECO:0000259" key="7">
    <source>
        <dbReference type="PROSITE" id="PS51007"/>
    </source>
</evidence>
<dbReference type="PROSITE" id="PS51007">
    <property type="entry name" value="CYTC"/>
    <property type="match status" value="1"/>
</dbReference>
<dbReference type="RefSeq" id="WP_253543611.1">
    <property type="nucleotide sequence ID" value="NZ_JAMYZY010000001.1"/>
</dbReference>
<dbReference type="PRINTS" id="PR00604">
    <property type="entry name" value="CYTCHRMECIAB"/>
</dbReference>
<keyword evidence="4" id="KW-0249">Electron transport</keyword>
<dbReference type="InterPro" id="IPR002327">
    <property type="entry name" value="Cyt_c_1A/1B"/>
</dbReference>
<proteinExistence type="predicted"/>
<sequence>MQTQPVINRAEMRMDGRFLNRVAVSVLLSVVAMGGALVIARSVVPDTAPVTPVFRLPSLQAVAIAPYMQHASVVHGGQLVGHICAQCHGLVVGGESAGPVLADVVGRSIASLPGYAYSTALRQHAGQVWDDQRLSDWLMSPARYVVGTRMSFAGLSDPQDRADAISYLHTLHTPTPITGASR</sequence>
<keyword evidence="1" id="KW-0813">Transport</keyword>
<evidence type="ECO:0000313" key="9">
    <source>
        <dbReference type="Proteomes" id="UP001523528"/>
    </source>
</evidence>
<reference evidence="8 9" key="1">
    <citation type="submission" date="2022-06" db="EMBL/GenBank/DDBJ databases">
        <title>Acetobacer genomes from food samples.</title>
        <authorList>
            <person name="Sombolestani A."/>
        </authorList>
    </citation>
    <scope>NUCLEOTIDE SEQUENCE [LARGE SCALE GENOMIC DNA]</scope>
    <source>
        <strain evidence="8 9">R-83285</strain>
    </source>
</reference>
<evidence type="ECO:0000256" key="3">
    <source>
        <dbReference type="ARBA" id="ARBA00022723"/>
    </source>
</evidence>
<evidence type="ECO:0000256" key="5">
    <source>
        <dbReference type="ARBA" id="ARBA00023004"/>
    </source>
</evidence>